<protein>
    <submittedName>
        <fullName evidence="4">DUF4174 domain-containing protein</fullName>
    </submittedName>
</protein>
<reference evidence="4" key="1">
    <citation type="submission" date="2020-05" db="EMBL/GenBank/DDBJ databases">
        <title>Nod-independent and nitrogen-fixing Bradyrhizobium aeschynomene sp. nov. isolated from nodules of Aeschynomene indica.</title>
        <authorList>
            <person name="Zhang Z."/>
        </authorList>
    </citation>
    <scope>NUCLEOTIDE SEQUENCE</scope>
    <source>
        <strain evidence="4">83012</strain>
    </source>
</reference>
<evidence type="ECO:0000256" key="2">
    <source>
        <dbReference type="SAM" id="SignalP"/>
    </source>
</evidence>
<dbReference type="InterPro" id="IPR025232">
    <property type="entry name" value="DUF4174"/>
</dbReference>
<name>A0ABX2C5U0_9BRAD</name>
<keyword evidence="1 2" id="KW-0732">Signal</keyword>
<feature type="chain" id="PRO_5046443336" evidence="2">
    <location>
        <begin position="24"/>
        <end position="135"/>
    </location>
</feature>
<evidence type="ECO:0000313" key="4">
    <source>
        <dbReference type="EMBL" id="NPU63663.1"/>
    </source>
</evidence>
<organism evidence="4 5">
    <name type="scientific">Bradyrhizobium aeschynomenes</name>
    <dbReference type="NCBI Taxonomy" id="2734909"/>
    <lineage>
        <taxon>Bacteria</taxon>
        <taxon>Pseudomonadati</taxon>
        <taxon>Pseudomonadota</taxon>
        <taxon>Alphaproteobacteria</taxon>
        <taxon>Hyphomicrobiales</taxon>
        <taxon>Nitrobacteraceae</taxon>
        <taxon>Bradyrhizobium</taxon>
    </lineage>
</organism>
<accession>A0ABX2C5U0</accession>
<evidence type="ECO:0000313" key="5">
    <source>
        <dbReference type="Proteomes" id="UP000886476"/>
    </source>
</evidence>
<dbReference type="Pfam" id="PF13778">
    <property type="entry name" value="DUF4174"/>
    <property type="match status" value="1"/>
</dbReference>
<evidence type="ECO:0000256" key="1">
    <source>
        <dbReference type="ARBA" id="ARBA00022729"/>
    </source>
</evidence>
<dbReference type="RefSeq" id="WP_172108312.1">
    <property type="nucleotide sequence ID" value="NZ_JABFDM010000006.1"/>
</dbReference>
<gene>
    <name evidence="4" type="ORF">HL667_01485</name>
</gene>
<sequence>MRRHLLTTAILLGLIAMPHLSDASPLDRYKWKNRLLIVTGPDDAAAQQQRRIYDAARAGMSERAIVLLDAVDESAASRELRAALGAEGRRFKVYLIGKDGHTAFASDTPVSADALFKRVDAMPMRQDEMRRDRPR</sequence>
<evidence type="ECO:0000259" key="3">
    <source>
        <dbReference type="Pfam" id="PF13778"/>
    </source>
</evidence>
<feature type="domain" description="DUF4174" evidence="3">
    <location>
        <begin position="25"/>
        <end position="128"/>
    </location>
</feature>
<comment type="caution">
    <text evidence="4">The sequence shown here is derived from an EMBL/GenBank/DDBJ whole genome shotgun (WGS) entry which is preliminary data.</text>
</comment>
<dbReference type="EMBL" id="JABFDN010000001">
    <property type="protein sequence ID" value="NPU63663.1"/>
    <property type="molecule type" value="Genomic_DNA"/>
</dbReference>
<proteinExistence type="predicted"/>
<dbReference type="Proteomes" id="UP000886476">
    <property type="component" value="Unassembled WGS sequence"/>
</dbReference>
<keyword evidence="5" id="KW-1185">Reference proteome</keyword>
<feature type="signal peptide" evidence="2">
    <location>
        <begin position="1"/>
        <end position="23"/>
    </location>
</feature>